<dbReference type="RefSeq" id="XP_028885657.1">
    <property type="nucleotide sequence ID" value="XM_029022842.1"/>
</dbReference>
<feature type="transmembrane region" description="Helical" evidence="1">
    <location>
        <begin position="102"/>
        <end position="121"/>
    </location>
</feature>
<sequence length="391" mass="42954">MTSTVDVAHSLTPLRRAAWCVVGGYGIALIYRVGLLQKLLPRRISTAVDNVVSRVKARTEPLGNTQRYAAARKHLLRVYTLSTMGMLFAAVGGAAFCVFPKIPIVIPVALTVVPSTLVLLLPRDMMIEAGRVACLFTSALALGYSFGPIGWVAWDSLAIFTTLLASTMTGLCLPLFLTRGMISYVLSSQLLSCALSLAAVTTAPLLIPHTNNNNNINNLTSGIQPGVNGMDILRRTDVNVLLTMQLISNWGINLLHTLPTIVHFVRWKESEEQLPLSVDPVKESLCICGGVAYVFWRSFRWVCRRIIRPRNESTDVGMMKPQELSRDPWGYLNHNVLRRQTTGGVGASLLLLLWYVRSVSALQRGETVATLESLRSVCARISPVNLLVARM</sequence>
<keyword evidence="3" id="KW-1185">Reference proteome</keyword>
<gene>
    <name evidence="2" type="ORF">TM35_000051870</name>
</gene>
<protein>
    <submittedName>
        <fullName evidence="2">Putative retrotransposon hot spot (RHS) protein</fullName>
    </submittedName>
</protein>
<keyword evidence="1" id="KW-1133">Transmembrane helix</keyword>
<organism evidence="2 3">
    <name type="scientific">Trypanosoma theileri</name>
    <dbReference type="NCBI Taxonomy" id="67003"/>
    <lineage>
        <taxon>Eukaryota</taxon>
        <taxon>Discoba</taxon>
        <taxon>Euglenozoa</taxon>
        <taxon>Kinetoplastea</taxon>
        <taxon>Metakinetoplastina</taxon>
        <taxon>Trypanosomatida</taxon>
        <taxon>Trypanosomatidae</taxon>
        <taxon>Trypanosoma</taxon>
    </lineage>
</organism>
<dbReference type="AlphaFoldDB" id="A0A1X0P431"/>
<name>A0A1X0P431_9TRYP</name>
<dbReference type="EMBL" id="NBCO01000005">
    <property type="protein sequence ID" value="ORC91591.1"/>
    <property type="molecule type" value="Genomic_DNA"/>
</dbReference>
<accession>A0A1X0P431</accession>
<keyword evidence="1" id="KW-0812">Transmembrane</keyword>
<feature type="transmembrane region" description="Helical" evidence="1">
    <location>
        <begin position="184"/>
        <end position="207"/>
    </location>
</feature>
<feature type="transmembrane region" description="Helical" evidence="1">
    <location>
        <begin position="76"/>
        <end position="96"/>
    </location>
</feature>
<feature type="transmembrane region" description="Helical" evidence="1">
    <location>
        <begin position="157"/>
        <end position="177"/>
    </location>
</feature>
<evidence type="ECO:0000313" key="3">
    <source>
        <dbReference type="Proteomes" id="UP000192257"/>
    </source>
</evidence>
<evidence type="ECO:0000256" key="1">
    <source>
        <dbReference type="SAM" id="Phobius"/>
    </source>
</evidence>
<dbReference type="Proteomes" id="UP000192257">
    <property type="component" value="Unassembled WGS sequence"/>
</dbReference>
<feature type="transmembrane region" description="Helical" evidence="1">
    <location>
        <begin position="133"/>
        <end position="151"/>
    </location>
</feature>
<dbReference type="OrthoDB" id="271079at2759"/>
<dbReference type="GeneID" id="39982622"/>
<feature type="transmembrane region" description="Helical" evidence="1">
    <location>
        <begin position="16"/>
        <end position="35"/>
    </location>
</feature>
<proteinExistence type="predicted"/>
<reference evidence="2 3" key="1">
    <citation type="submission" date="2017-03" db="EMBL/GenBank/DDBJ databases">
        <title>An alternative strategy for trypanosome survival in the mammalian bloodstream revealed through genome and transcriptome analysis of the ubiquitous bovine parasite Trypanosoma (Megatrypanum) theileri.</title>
        <authorList>
            <person name="Kelly S."/>
            <person name="Ivens A."/>
            <person name="Mott A."/>
            <person name="O'Neill E."/>
            <person name="Emms D."/>
            <person name="Macleod O."/>
            <person name="Voorheis P."/>
            <person name="Matthews J."/>
            <person name="Matthews K."/>
            <person name="Carrington M."/>
        </authorList>
    </citation>
    <scope>NUCLEOTIDE SEQUENCE [LARGE SCALE GENOMIC DNA]</scope>
    <source>
        <strain evidence="2">Edinburgh</strain>
    </source>
</reference>
<keyword evidence="1" id="KW-0472">Membrane</keyword>
<dbReference type="VEuPathDB" id="TriTrypDB:TM35_000051870"/>
<comment type="caution">
    <text evidence="2">The sequence shown here is derived from an EMBL/GenBank/DDBJ whole genome shotgun (WGS) entry which is preliminary data.</text>
</comment>
<evidence type="ECO:0000313" key="2">
    <source>
        <dbReference type="EMBL" id="ORC91591.1"/>
    </source>
</evidence>